<dbReference type="Proteomes" id="UP001152888">
    <property type="component" value="Unassembled WGS sequence"/>
</dbReference>
<dbReference type="AlphaFoldDB" id="A0A9P0LUW8"/>
<evidence type="ECO:0000313" key="2">
    <source>
        <dbReference type="Proteomes" id="UP001152888"/>
    </source>
</evidence>
<accession>A0A9P0LUW8</accession>
<comment type="caution">
    <text evidence="1">The sequence shown here is derived from an EMBL/GenBank/DDBJ whole genome shotgun (WGS) entry which is preliminary data.</text>
</comment>
<protein>
    <submittedName>
        <fullName evidence="1">Uncharacterized protein</fullName>
    </submittedName>
</protein>
<dbReference type="EMBL" id="CAKOFQ010007446">
    <property type="protein sequence ID" value="CAH2001371.1"/>
    <property type="molecule type" value="Genomic_DNA"/>
</dbReference>
<name>A0A9P0LUW8_ACAOB</name>
<keyword evidence="2" id="KW-1185">Reference proteome</keyword>
<sequence>MFLWAETTAIRESEEIASIMLKYLQDILNQWRAFIAATLIGRRWIFLLIMGLLLRELRLERSVIRGARSRRFENFGTVFAMLSQGYRFNSNV</sequence>
<gene>
    <name evidence="1" type="ORF">ACAOBT_LOCUS26148</name>
</gene>
<evidence type="ECO:0000313" key="1">
    <source>
        <dbReference type="EMBL" id="CAH2001371.1"/>
    </source>
</evidence>
<reference evidence="1" key="1">
    <citation type="submission" date="2022-03" db="EMBL/GenBank/DDBJ databases">
        <authorList>
            <person name="Sayadi A."/>
        </authorList>
    </citation>
    <scope>NUCLEOTIDE SEQUENCE</scope>
</reference>
<proteinExistence type="predicted"/>
<organism evidence="1 2">
    <name type="scientific">Acanthoscelides obtectus</name>
    <name type="common">Bean weevil</name>
    <name type="synonym">Bruchus obtectus</name>
    <dbReference type="NCBI Taxonomy" id="200917"/>
    <lineage>
        <taxon>Eukaryota</taxon>
        <taxon>Metazoa</taxon>
        <taxon>Ecdysozoa</taxon>
        <taxon>Arthropoda</taxon>
        <taxon>Hexapoda</taxon>
        <taxon>Insecta</taxon>
        <taxon>Pterygota</taxon>
        <taxon>Neoptera</taxon>
        <taxon>Endopterygota</taxon>
        <taxon>Coleoptera</taxon>
        <taxon>Polyphaga</taxon>
        <taxon>Cucujiformia</taxon>
        <taxon>Chrysomeloidea</taxon>
        <taxon>Chrysomelidae</taxon>
        <taxon>Bruchinae</taxon>
        <taxon>Bruchini</taxon>
        <taxon>Acanthoscelides</taxon>
    </lineage>
</organism>